<organism evidence="5 6">
    <name type="scientific">Paraburkholderia phenazinium</name>
    <dbReference type="NCBI Taxonomy" id="60549"/>
    <lineage>
        <taxon>Bacteria</taxon>
        <taxon>Pseudomonadati</taxon>
        <taxon>Pseudomonadota</taxon>
        <taxon>Betaproteobacteria</taxon>
        <taxon>Burkholderiales</taxon>
        <taxon>Burkholderiaceae</taxon>
        <taxon>Paraburkholderia</taxon>
    </lineage>
</organism>
<name>A0A1G8JZK9_9BURK</name>
<dbReference type="Gene3D" id="1.10.1040.10">
    <property type="entry name" value="N-(1-d-carboxylethyl)-l-norvaline Dehydrogenase, domain 2"/>
    <property type="match status" value="1"/>
</dbReference>
<dbReference type="InterPro" id="IPR013118">
    <property type="entry name" value="Mannitol_DH_C"/>
</dbReference>
<dbReference type="Pfam" id="PF08125">
    <property type="entry name" value="Mannitol_dh_C"/>
    <property type="match status" value="1"/>
</dbReference>
<dbReference type="EMBL" id="FNCJ01000021">
    <property type="protein sequence ID" value="SDI36573.1"/>
    <property type="molecule type" value="Genomic_DNA"/>
</dbReference>
<evidence type="ECO:0000313" key="5">
    <source>
        <dbReference type="EMBL" id="SDI36573.1"/>
    </source>
</evidence>
<dbReference type="Pfam" id="PF01232">
    <property type="entry name" value="Mannitol_dh"/>
    <property type="match status" value="1"/>
</dbReference>
<evidence type="ECO:0000256" key="2">
    <source>
        <dbReference type="ARBA" id="ARBA00023027"/>
    </source>
</evidence>
<accession>A0A1G8JZK9</accession>
<evidence type="ECO:0000313" key="6">
    <source>
        <dbReference type="Proteomes" id="UP000199706"/>
    </source>
</evidence>
<evidence type="ECO:0000259" key="4">
    <source>
        <dbReference type="Pfam" id="PF08125"/>
    </source>
</evidence>
<reference evidence="5 6" key="1">
    <citation type="submission" date="2016-10" db="EMBL/GenBank/DDBJ databases">
        <authorList>
            <person name="de Groot N.N."/>
        </authorList>
    </citation>
    <scope>NUCLEOTIDE SEQUENCE [LARGE SCALE GENOMIC DNA]</scope>
    <source>
        <strain evidence="5 6">LMG 2247</strain>
    </source>
</reference>
<dbReference type="InterPro" id="IPR008927">
    <property type="entry name" value="6-PGluconate_DH-like_C_sf"/>
</dbReference>
<dbReference type="InterPro" id="IPR013131">
    <property type="entry name" value="Mannitol_DH_N"/>
</dbReference>
<keyword evidence="1" id="KW-0560">Oxidoreductase</keyword>
<dbReference type="InterPro" id="IPR013328">
    <property type="entry name" value="6PGD_dom2"/>
</dbReference>
<dbReference type="PANTHER" id="PTHR30524">
    <property type="entry name" value="MANNITOL-1-PHOSPHATE 5-DEHYDROGENASE"/>
    <property type="match status" value="1"/>
</dbReference>
<dbReference type="OrthoDB" id="9768714at2"/>
<sequence>MRPSHEEVQAQAAPLTQPILQFGTSRFLQAHVDLFVSEALESGQQGAAPGGIAVVQTTESADSAARIAALANGSGYPVQIRGLHSGQLIDVTLTGRAIRQAVHVRRDWALVREAMSGPVRIIVSNTGDQGYQLDERDNARAFADPSRVPHSFPARLLSLLHTRWQNQPDAPLSLFPCELIEKNGEVLRGIAVELALQWHMPDEFIRYLTDHCAWANSLVDRIVSEPIRPVGAIAEPYALWAIEQQPRLQVPCVHPSIVLTDNLHYFERRKLFLLNLGHSFLAERWLRDARTSGETVYGAMNDPILRAELEAVWHEEVLPVFEATGQRDDALAYVAQLRERLLNPFLAHRLADIAQNHAQKKQRRIVPLLALAASLTQTNGTRIEQPRLTEMIGTGI</sequence>
<feature type="domain" description="Mannitol dehydrogenase N-terminal" evidence="3">
    <location>
        <begin position="19"/>
        <end position="246"/>
    </location>
</feature>
<dbReference type="SUPFAM" id="SSF48179">
    <property type="entry name" value="6-phosphogluconate dehydrogenase C-terminal domain-like"/>
    <property type="match status" value="1"/>
</dbReference>
<dbReference type="SUPFAM" id="SSF51735">
    <property type="entry name" value="NAD(P)-binding Rossmann-fold domains"/>
    <property type="match status" value="1"/>
</dbReference>
<evidence type="ECO:0000259" key="3">
    <source>
        <dbReference type="Pfam" id="PF01232"/>
    </source>
</evidence>
<evidence type="ECO:0000256" key="1">
    <source>
        <dbReference type="ARBA" id="ARBA00023002"/>
    </source>
</evidence>
<gene>
    <name evidence="5" type="ORF">SAMN05216466_121111</name>
</gene>
<dbReference type="AlphaFoldDB" id="A0A1G8JZK9"/>
<keyword evidence="2" id="KW-0520">NAD</keyword>
<feature type="domain" description="Mannitol dehydrogenase C-terminal" evidence="4">
    <location>
        <begin position="262"/>
        <end position="370"/>
    </location>
</feature>
<dbReference type="Gene3D" id="3.40.50.720">
    <property type="entry name" value="NAD(P)-binding Rossmann-like Domain"/>
    <property type="match status" value="1"/>
</dbReference>
<dbReference type="InterPro" id="IPR036291">
    <property type="entry name" value="NAD(P)-bd_dom_sf"/>
</dbReference>
<protein>
    <submittedName>
        <fullName evidence="5">Tagaturonate reductase</fullName>
    </submittedName>
</protein>
<dbReference type="PANTHER" id="PTHR30524:SF0">
    <property type="entry name" value="ALTRONATE OXIDOREDUCTASE-RELATED"/>
    <property type="match status" value="1"/>
</dbReference>
<proteinExistence type="predicted"/>
<dbReference type="Proteomes" id="UP000199706">
    <property type="component" value="Unassembled WGS sequence"/>
</dbReference>
<dbReference type="RefSeq" id="WP_090692534.1">
    <property type="nucleotide sequence ID" value="NZ_FNCJ01000021.1"/>
</dbReference>
<dbReference type="GO" id="GO:0016491">
    <property type="term" value="F:oxidoreductase activity"/>
    <property type="evidence" value="ECO:0007669"/>
    <property type="project" value="UniProtKB-KW"/>
</dbReference>